<keyword evidence="2" id="KW-1185">Reference proteome</keyword>
<evidence type="ECO:0000313" key="1">
    <source>
        <dbReference type="EMBL" id="EFX72117.1"/>
    </source>
</evidence>
<proteinExistence type="predicted"/>
<dbReference type="InParanoid" id="E9H7Z6"/>
<dbReference type="HOGENOM" id="CLU_1919180_0_0_1"/>
<organism evidence="1 2">
    <name type="scientific">Daphnia pulex</name>
    <name type="common">Water flea</name>
    <dbReference type="NCBI Taxonomy" id="6669"/>
    <lineage>
        <taxon>Eukaryota</taxon>
        <taxon>Metazoa</taxon>
        <taxon>Ecdysozoa</taxon>
        <taxon>Arthropoda</taxon>
        <taxon>Crustacea</taxon>
        <taxon>Branchiopoda</taxon>
        <taxon>Diplostraca</taxon>
        <taxon>Cladocera</taxon>
        <taxon>Anomopoda</taxon>
        <taxon>Daphniidae</taxon>
        <taxon>Daphnia</taxon>
    </lineage>
</organism>
<dbReference type="EMBL" id="GL732602">
    <property type="protein sequence ID" value="EFX72117.1"/>
    <property type="molecule type" value="Genomic_DNA"/>
</dbReference>
<sequence>MSTLVVSLHGILAKYTLHAVWQLTSIYTVSPKSMHELRPEPAIITTRLYASFTCAGPVTSTLTINSIPIDWRNYRLLPLSLNPLDCPRVYPCECGCIHEDILSLHPAWWIQLDSLLRPDEALQDAWLWISQA</sequence>
<accession>E9H7Z6</accession>
<reference evidence="1 2" key="1">
    <citation type="journal article" date="2011" name="Science">
        <title>The ecoresponsive genome of Daphnia pulex.</title>
        <authorList>
            <person name="Colbourne J.K."/>
            <person name="Pfrender M.E."/>
            <person name="Gilbert D."/>
            <person name="Thomas W.K."/>
            <person name="Tucker A."/>
            <person name="Oakley T.H."/>
            <person name="Tokishita S."/>
            <person name="Aerts A."/>
            <person name="Arnold G.J."/>
            <person name="Basu M.K."/>
            <person name="Bauer D.J."/>
            <person name="Caceres C.E."/>
            <person name="Carmel L."/>
            <person name="Casola C."/>
            <person name="Choi J.H."/>
            <person name="Detter J.C."/>
            <person name="Dong Q."/>
            <person name="Dusheyko S."/>
            <person name="Eads B.D."/>
            <person name="Frohlich T."/>
            <person name="Geiler-Samerotte K.A."/>
            <person name="Gerlach D."/>
            <person name="Hatcher P."/>
            <person name="Jogdeo S."/>
            <person name="Krijgsveld J."/>
            <person name="Kriventseva E.V."/>
            <person name="Kultz D."/>
            <person name="Laforsch C."/>
            <person name="Lindquist E."/>
            <person name="Lopez J."/>
            <person name="Manak J.R."/>
            <person name="Muller J."/>
            <person name="Pangilinan J."/>
            <person name="Patwardhan R.P."/>
            <person name="Pitluck S."/>
            <person name="Pritham E.J."/>
            <person name="Rechtsteiner A."/>
            <person name="Rho M."/>
            <person name="Rogozin I.B."/>
            <person name="Sakarya O."/>
            <person name="Salamov A."/>
            <person name="Schaack S."/>
            <person name="Shapiro H."/>
            <person name="Shiga Y."/>
            <person name="Skalitzky C."/>
            <person name="Smith Z."/>
            <person name="Souvorov A."/>
            <person name="Sung W."/>
            <person name="Tang Z."/>
            <person name="Tsuchiya D."/>
            <person name="Tu H."/>
            <person name="Vos H."/>
            <person name="Wang M."/>
            <person name="Wolf Y.I."/>
            <person name="Yamagata H."/>
            <person name="Yamada T."/>
            <person name="Ye Y."/>
            <person name="Shaw J.R."/>
            <person name="Andrews J."/>
            <person name="Crease T.J."/>
            <person name="Tang H."/>
            <person name="Lucas S.M."/>
            <person name="Robertson H.M."/>
            <person name="Bork P."/>
            <person name="Koonin E.V."/>
            <person name="Zdobnov E.M."/>
            <person name="Grigoriev I.V."/>
            <person name="Lynch M."/>
            <person name="Boore J.L."/>
        </authorList>
    </citation>
    <scope>NUCLEOTIDE SEQUENCE [LARGE SCALE GENOMIC DNA]</scope>
</reference>
<dbReference type="Proteomes" id="UP000000305">
    <property type="component" value="Unassembled WGS sequence"/>
</dbReference>
<evidence type="ECO:0000313" key="2">
    <source>
        <dbReference type="Proteomes" id="UP000000305"/>
    </source>
</evidence>
<dbReference type="AlphaFoldDB" id="E9H7Z6"/>
<name>E9H7Z6_DAPPU</name>
<dbReference type="KEGG" id="dpx:DAPPUDRAFT_111059"/>
<gene>
    <name evidence="1" type="ORF">DAPPUDRAFT_111059</name>
</gene>
<dbReference type="PhylomeDB" id="E9H7Z6"/>
<protein>
    <submittedName>
        <fullName evidence="1">Uncharacterized protein</fullName>
    </submittedName>
</protein>